<accession>A0A1I5BVZ5</accession>
<evidence type="ECO:0000313" key="2">
    <source>
        <dbReference type="Proteomes" id="UP000183107"/>
    </source>
</evidence>
<sequence length="401" mass="45352">MRELLYLVHRIPYPPNKGDKIRSYHLLKHLSQRYHVHLGTFIDDENDRKYLEKVKSLCKETCFVSLHPTIARMRSLSGLFTGQPLTLPYYHDKRLQAWVNNVLETRPLKNILIFSSAMAQYVSHAGHINRVMDFVDIDSDKWMQYAATKTWPMSWVYRRESRLLLDYERRVVKDFDSATFVSETEADLFRRLVPDAATKVTYFNNGVDADYFSPQNSYANPYPAGTNTLIFVGAMDYWANIDAVVWFSRSVFPAIRAQSPGLEFYIVGARPTAAVLALSSLPGVTVTGSVPDVRPYLTYAALAVAPLRIARGIQNKVLEAMAMEKIVIASPQAMEGINAFPGQELVVANDAGDFIRRIITLLQDVPHHAIGHAARARVLDDYSWNKSLGQIDVLLLQPEAS</sequence>
<dbReference type="PANTHER" id="PTHR12526">
    <property type="entry name" value="GLYCOSYLTRANSFERASE"/>
    <property type="match status" value="1"/>
</dbReference>
<dbReference type="Pfam" id="PF13692">
    <property type="entry name" value="Glyco_trans_1_4"/>
    <property type="match status" value="1"/>
</dbReference>
<dbReference type="NCBIfam" id="TIGR03087">
    <property type="entry name" value="stp1"/>
    <property type="match status" value="1"/>
</dbReference>
<proteinExistence type="predicted"/>
<dbReference type="GO" id="GO:0016757">
    <property type="term" value="F:glycosyltransferase activity"/>
    <property type="evidence" value="ECO:0007669"/>
    <property type="project" value="TreeGrafter"/>
</dbReference>
<dbReference type="Proteomes" id="UP000183107">
    <property type="component" value="Unassembled WGS sequence"/>
</dbReference>
<evidence type="ECO:0000313" key="1">
    <source>
        <dbReference type="EMBL" id="SFN78979.1"/>
    </source>
</evidence>
<keyword evidence="2" id="KW-1185">Reference proteome</keyword>
<keyword evidence="1" id="KW-0808">Transferase</keyword>
<dbReference type="InterPro" id="IPR017521">
    <property type="entry name" value="Sugar_tfrase_PEP-CTERM_Stp1"/>
</dbReference>
<protein>
    <submittedName>
        <fullName evidence="1">Sugar transferase, PEP-CTERM/EpsH1 system associated</fullName>
    </submittedName>
</protein>
<dbReference type="Gene3D" id="3.40.50.2000">
    <property type="entry name" value="Glycogen Phosphorylase B"/>
    <property type="match status" value="2"/>
</dbReference>
<name>A0A1I5BVZ5_9PROT</name>
<dbReference type="CDD" id="cd03801">
    <property type="entry name" value="GT4_PimA-like"/>
    <property type="match status" value="1"/>
</dbReference>
<dbReference type="RefSeq" id="WP_074796848.1">
    <property type="nucleotide sequence ID" value="NZ_FOVJ01000003.1"/>
</dbReference>
<dbReference type="EMBL" id="FOVJ01000003">
    <property type="protein sequence ID" value="SFN78979.1"/>
    <property type="molecule type" value="Genomic_DNA"/>
</dbReference>
<dbReference type="SUPFAM" id="SSF53756">
    <property type="entry name" value="UDP-Glycosyltransferase/glycogen phosphorylase"/>
    <property type="match status" value="1"/>
</dbReference>
<dbReference type="AlphaFoldDB" id="A0A1I5BVZ5"/>
<dbReference type="PANTHER" id="PTHR12526:SF600">
    <property type="entry name" value="GLYCOSYL TRANSFERASE GROUP 1"/>
    <property type="match status" value="1"/>
</dbReference>
<dbReference type="OrthoDB" id="9807209at2"/>
<gene>
    <name evidence="1" type="ORF">SAMN05216386_1847</name>
</gene>
<reference evidence="2" key="1">
    <citation type="submission" date="2016-10" db="EMBL/GenBank/DDBJ databases">
        <authorList>
            <person name="Varghese N."/>
        </authorList>
    </citation>
    <scope>NUCLEOTIDE SEQUENCE [LARGE SCALE GENOMIC DNA]</scope>
    <source>
        <strain evidence="2">Nsp8</strain>
    </source>
</reference>
<organism evidence="1 2">
    <name type="scientific">Nitrosospira briensis</name>
    <dbReference type="NCBI Taxonomy" id="35799"/>
    <lineage>
        <taxon>Bacteria</taxon>
        <taxon>Pseudomonadati</taxon>
        <taxon>Pseudomonadota</taxon>
        <taxon>Betaproteobacteria</taxon>
        <taxon>Nitrosomonadales</taxon>
        <taxon>Nitrosomonadaceae</taxon>
        <taxon>Nitrosospira</taxon>
    </lineage>
</organism>